<gene>
    <name evidence="1" type="ORF">BJ212DRAFT_1351593</name>
</gene>
<evidence type="ECO:0000313" key="2">
    <source>
        <dbReference type="Proteomes" id="UP000807769"/>
    </source>
</evidence>
<dbReference type="RefSeq" id="XP_041193636.1">
    <property type="nucleotide sequence ID" value="XM_041335536.1"/>
</dbReference>
<dbReference type="EMBL" id="JABBWG010000014">
    <property type="protein sequence ID" value="KAG1817217.1"/>
    <property type="molecule type" value="Genomic_DNA"/>
</dbReference>
<keyword evidence="2" id="KW-1185">Reference proteome</keyword>
<name>A0A9P7EC96_9AGAM</name>
<comment type="caution">
    <text evidence="1">The sequence shown here is derived from an EMBL/GenBank/DDBJ whole genome shotgun (WGS) entry which is preliminary data.</text>
</comment>
<evidence type="ECO:0000313" key="1">
    <source>
        <dbReference type="EMBL" id="KAG1817217.1"/>
    </source>
</evidence>
<dbReference type="GeneID" id="64629553"/>
<dbReference type="Proteomes" id="UP000807769">
    <property type="component" value="Unassembled WGS sequence"/>
</dbReference>
<accession>A0A9P7EC96</accession>
<dbReference type="AlphaFoldDB" id="A0A9P7EC96"/>
<sequence length="233" mass="24661">MEISQAIGPHAGGLCSGHISEYGVCTILNEPSRDMFDAGLCSWSTLLLPTLVQWPVATFGTELDFKSVAFVDQLSTDLNTPEANTVQATAFKTINVLTLLSGITAVDIQGGVQTSSMFSFNGVSYNQSTGGVLPAIEEYSGSSNPPGPDVGLAFSGGRVPVNTSFDWGHLGRDAGTQGVAKNYTVTQQGVSANVTCQPMDRSQNAFSVYPIATEAVANCSRNLLHCWQLERSN</sequence>
<reference evidence="1" key="1">
    <citation type="journal article" date="2020" name="New Phytol.">
        <title>Comparative genomics reveals dynamic genome evolution in host specialist ectomycorrhizal fungi.</title>
        <authorList>
            <person name="Lofgren L.A."/>
            <person name="Nguyen N.H."/>
            <person name="Vilgalys R."/>
            <person name="Ruytinx J."/>
            <person name="Liao H.L."/>
            <person name="Branco S."/>
            <person name="Kuo A."/>
            <person name="LaButti K."/>
            <person name="Lipzen A."/>
            <person name="Andreopoulos W."/>
            <person name="Pangilinan J."/>
            <person name="Riley R."/>
            <person name="Hundley H."/>
            <person name="Na H."/>
            <person name="Barry K."/>
            <person name="Grigoriev I.V."/>
            <person name="Stajich J.E."/>
            <person name="Kennedy P.G."/>
        </authorList>
    </citation>
    <scope>NUCLEOTIDE SEQUENCE</scope>
    <source>
        <strain evidence="1">MN1</strain>
    </source>
</reference>
<dbReference type="OrthoDB" id="3351168at2759"/>
<proteinExistence type="predicted"/>
<protein>
    <submittedName>
        <fullName evidence="1">Uncharacterized protein</fullName>
    </submittedName>
</protein>
<organism evidence="1 2">
    <name type="scientific">Suillus subaureus</name>
    <dbReference type="NCBI Taxonomy" id="48587"/>
    <lineage>
        <taxon>Eukaryota</taxon>
        <taxon>Fungi</taxon>
        <taxon>Dikarya</taxon>
        <taxon>Basidiomycota</taxon>
        <taxon>Agaricomycotina</taxon>
        <taxon>Agaricomycetes</taxon>
        <taxon>Agaricomycetidae</taxon>
        <taxon>Boletales</taxon>
        <taxon>Suillineae</taxon>
        <taxon>Suillaceae</taxon>
        <taxon>Suillus</taxon>
    </lineage>
</organism>